<accession>A0ABR7F5K3</accession>
<dbReference type="InterPro" id="IPR002102">
    <property type="entry name" value="Cohesin_dom"/>
</dbReference>
<dbReference type="InterPro" id="IPR008965">
    <property type="entry name" value="CBM2/CBM3_carb-bd_dom_sf"/>
</dbReference>
<evidence type="ECO:0000313" key="3">
    <source>
        <dbReference type="EMBL" id="MBC5668891.1"/>
    </source>
</evidence>
<sequence length="303" mass="33029">MIKRRKTMNKRKSLVGLVALVLVMSLLTVSTIEAKKAPKLSNKKITLKVGQKKKLKVKNAKKVTWKSSNKKIATVSKKGVVTAKKAGKVTISAKVGKKVLKCKVTVKKKPTPKPIKPTPTKPEPAKPTPTTPVQQPTTKPEEPTKEPETTKKDEQEETTDNINRTKPYFSVANVDTKAGAKSVKVAVNINNNPGILGMSFAIKYDESVMKLKDVQEGEATKGVLSFTPGGVLESGCRFIYDGTEINSSQIKDGNIMILTFDVSDRAPKGKHSIEISYGENDSIVDNNLMSLDVQILNGCINVK</sequence>
<dbReference type="CDD" id="cd08548">
    <property type="entry name" value="Type_I_cohesin_like"/>
    <property type="match status" value="1"/>
</dbReference>
<dbReference type="Pfam" id="PF02368">
    <property type="entry name" value="Big_2"/>
    <property type="match status" value="1"/>
</dbReference>
<dbReference type="SUPFAM" id="SSF49384">
    <property type="entry name" value="Carbohydrate-binding domain"/>
    <property type="match status" value="1"/>
</dbReference>
<dbReference type="EMBL" id="JACOOZ010000011">
    <property type="protein sequence ID" value="MBC5668891.1"/>
    <property type="molecule type" value="Genomic_DNA"/>
</dbReference>
<name>A0ABR7F5K3_9FIRM</name>
<feature type="region of interest" description="Disordered" evidence="1">
    <location>
        <begin position="106"/>
        <end position="167"/>
    </location>
</feature>
<dbReference type="SMART" id="SM00635">
    <property type="entry name" value="BID_2"/>
    <property type="match status" value="1"/>
</dbReference>
<dbReference type="InterPro" id="IPR008964">
    <property type="entry name" value="Invasin/intimin_cell_adhesion"/>
</dbReference>
<dbReference type="InterPro" id="IPR003343">
    <property type="entry name" value="Big_2"/>
</dbReference>
<evidence type="ECO:0000313" key="4">
    <source>
        <dbReference type="Proteomes" id="UP000597877"/>
    </source>
</evidence>
<reference evidence="3 4" key="1">
    <citation type="submission" date="2020-08" db="EMBL/GenBank/DDBJ databases">
        <title>Genome public.</title>
        <authorList>
            <person name="Liu C."/>
            <person name="Sun Q."/>
        </authorList>
    </citation>
    <scope>NUCLEOTIDE SEQUENCE [LARGE SCALE GENOMIC DNA]</scope>
    <source>
        <strain evidence="3 4">BX4</strain>
    </source>
</reference>
<dbReference type="Proteomes" id="UP000597877">
    <property type="component" value="Unassembled WGS sequence"/>
</dbReference>
<feature type="domain" description="BIG2" evidence="2">
    <location>
        <begin position="34"/>
        <end position="105"/>
    </location>
</feature>
<organism evidence="3 4">
    <name type="scientific">Eubacterium segne</name>
    <dbReference type="NCBI Taxonomy" id="2763045"/>
    <lineage>
        <taxon>Bacteria</taxon>
        <taxon>Bacillati</taxon>
        <taxon>Bacillota</taxon>
        <taxon>Clostridia</taxon>
        <taxon>Eubacteriales</taxon>
        <taxon>Eubacteriaceae</taxon>
        <taxon>Eubacterium</taxon>
    </lineage>
</organism>
<dbReference type="Gene3D" id="2.60.40.680">
    <property type="match status" value="1"/>
</dbReference>
<dbReference type="Gene3D" id="2.60.40.1080">
    <property type="match status" value="1"/>
</dbReference>
<proteinExistence type="predicted"/>
<dbReference type="SUPFAM" id="SSF49373">
    <property type="entry name" value="Invasin/intimin cell-adhesion fragments"/>
    <property type="match status" value="1"/>
</dbReference>
<keyword evidence="4" id="KW-1185">Reference proteome</keyword>
<comment type="caution">
    <text evidence="3">The sequence shown here is derived from an EMBL/GenBank/DDBJ whole genome shotgun (WGS) entry which is preliminary data.</text>
</comment>
<dbReference type="Pfam" id="PF00963">
    <property type="entry name" value="Cohesin"/>
    <property type="match status" value="1"/>
</dbReference>
<evidence type="ECO:0000256" key="1">
    <source>
        <dbReference type="SAM" id="MobiDB-lite"/>
    </source>
</evidence>
<evidence type="ECO:0000259" key="2">
    <source>
        <dbReference type="SMART" id="SM00635"/>
    </source>
</evidence>
<feature type="compositionally biased region" description="Pro residues" evidence="1">
    <location>
        <begin position="112"/>
        <end position="130"/>
    </location>
</feature>
<feature type="compositionally biased region" description="Basic and acidic residues" evidence="1">
    <location>
        <begin position="139"/>
        <end position="154"/>
    </location>
</feature>
<gene>
    <name evidence="3" type="ORF">H8S00_13025</name>
</gene>
<protein>
    <submittedName>
        <fullName evidence="3">Ig-like domain-containing protein</fullName>
    </submittedName>
</protein>